<accession>A0A674GUX7</accession>
<evidence type="ECO:0000259" key="3">
    <source>
        <dbReference type="Pfam" id="PF10472"/>
    </source>
</evidence>
<protein>
    <submittedName>
        <fullName evidence="5">Protein phosphatase 1 regulatory subunit 15B</fullName>
    </submittedName>
</protein>
<evidence type="ECO:0000256" key="2">
    <source>
        <dbReference type="SAM" id="MobiDB-lite"/>
    </source>
</evidence>
<reference evidence="5 6" key="1">
    <citation type="journal article" date="2010" name="Nature">
        <title>The genome of a songbird.</title>
        <authorList>
            <person name="Warren W.C."/>
            <person name="Clayton D.F."/>
            <person name="Ellegren H."/>
            <person name="Arnold A.P."/>
            <person name="Hillier L.W."/>
            <person name="Kunstner A."/>
            <person name="Searle S."/>
            <person name="White S."/>
            <person name="Vilella A.J."/>
            <person name="Fairley S."/>
            <person name="Heger A."/>
            <person name="Kong L."/>
            <person name="Ponting C.P."/>
            <person name="Jarvis E.D."/>
            <person name="Mello C.V."/>
            <person name="Minx P."/>
            <person name="Lovell P."/>
            <person name="Velho T.A."/>
            <person name="Ferris M."/>
            <person name="Balakrishnan C.N."/>
            <person name="Sinha S."/>
            <person name="Blatti C."/>
            <person name="London S.E."/>
            <person name="Li Y."/>
            <person name="Lin Y.C."/>
            <person name="George J."/>
            <person name="Sweedler J."/>
            <person name="Southey B."/>
            <person name="Gunaratne P."/>
            <person name="Watson M."/>
            <person name="Nam K."/>
            <person name="Backstrom N."/>
            <person name="Smeds L."/>
            <person name="Nabholz B."/>
            <person name="Itoh Y."/>
            <person name="Whitney O."/>
            <person name="Pfenning A.R."/>
            <person name="Howard J."/>
            <person name="Volker M."/>
            <person name="Skinner B.M."/>
            <person name="Griffin D.K."/>
            <person name="Ye L."/>
            <person name="McLaren W.M."/>
            <person name="Flicek P."/>
            <person name="Quesada V."/>
            <person name="Velasco G."/>
            <person name="Lopez-Otin C."/>
            <person name="Puente X.S."/>
            <person name="Olender T."/>
            <person name="Lancet D."/>
            <person name="Smit A.F."/>
            <person name="Hubley R."/>
            <person name="Konkel M.K."/>
            <person name="Walker J.A."/>
            <person name="Batzer M.A."/>
            <person name="Gu W."/>
            <person name="Pollock D.D."/>
            <person name="Chen L."/>
            <person name="Cheng Z."/>
            <person name="Eichler E.E."/>
            <person name="Stapley J."/>
            <person name="Slate J."/>
            <person name="Ekblom R."/>
            <person name="Birkhead T."/>
            <person name="Burke T."/>
            <person name="Burt D."/>
            <person name="Scharff C."/>
            <person name="Adam I."/>
            <person name="Richard H."/>
            <person name="Sultan M."/>
            <person name="Soldatov A."/>
            <person name="Lehrach H."/>
            <person name="Edwards S.V."/>
            <person name="Yang S.P."/>
            <person name="Li X."/>
            <person name="Graves T."/>
            <person name="Fulton L."/>
            <person name="Nelson J."/>
            <person name="Chinwalla A."/>
            <person name="Hou S."/>
            <person name="Mardis E.R."/>
            <person name="Wilson R.K."/>
        </authorList>
    </citation>
    <scope>NUCLEOTIDE SEQUENCE [LARGE SCALE GENOMIC DNA]</scope>
</reference>
<dbReference type="Pfam" id="PF10472">
    <property type="entry name" value="CReP_N"/>
    <property type="match status" value="1"/>
</dbReference>
<feature type="compositionally biased region" description="Polar residues" evidence="2">
    <location>
        <begin position="381"/>
        <end position="394"/>
    </location>
</feature>
<dbReference type="GO" id="GO:0006983">
    <property type="term" value="P:ER overload response"/>
    <property type="evidence" value="ECO:0007669"/>
    <property type="project" value="Ensembl"/>
</dbReference>
<evidence type="ECO:0000313" key="6">
    <source>
        <dbReference type="Proteomes" id="UP000007754"/>
    </source>
</evidence>
<dbReference type="Ensembl" id="ENSTGUT00000027390.1">
    <property type="protein sequence ID" value="ENSTGUP00000026226.1"/>
    <property type="gene ID" value="ENSTGUG00000019420.1"/>
</dbReference>
<sequence>MTAPPRPSLWGREALRRRRRHFVLKLPQDGVATYTGAARRPPSLQPHRPAAERRSTHPSAPLAALNALMEHRAGERAGPGLGWARLGLAAAWPKLAAPSAAGSSQASPPFSWLRAVSQLLSPLPALLQRLLPGAALSSALCPATAPPPPLLLLPKDASEEPPEKRLEGGTEHPAGIMRGKLGALRMDWYVLGLEQGSSHLPQPLRAEGLPEVEFLRSKRLAFLQRWQLPVPEPDHGYHSLEEEQQQQQQHGGVCREIAEQRDNSEDLQRPEDAGTQPGGVPVGQPHAAGEGLAEEKREDSTERNFPVSTRPACGNKLIDYIIGGVSSGEESGDEEDWDDDDDDDDDGFDSEELPSDSDADSQDGERLHLWNSFYSLDPYNPQNFTATIQTSSSEPGKGMSDMEEEEEEEEEEDSWAESSEGSPSCEEDEWDCESVDEAENLKLWNSFCSSDDLYNPLNFTAAFQTAEKKGTPVFPGAERAISVTSEHFSVCRVQLEKHNCGSTELGQRREKTASSKRKKVTFHEEVTEYYISSEEDRKGPWEEMARDGCRFQKRIQETEEAIAYCLSPEHRLRVFHRLQKFHSQRTDPLPAPSNSWNLPDP</sequence>
<feature type="compositionally biased region" description="Basic and acidic residues" evidence="2">
    <location>
        <begin position="156"/>
        <end position="170"/>
    </location>
</feature>
<dbReference type="InterPro" id="IPR019523">
    <property type="entry name" value="Prot_Pase1_reg-su15A/B_C"/>
</dbReference>
<evidence type="ECO:0000259" key="4">
    <source>
        <dbReference type="Pfam" id="PF10488"/>
    </source>
</evidence>
<dbReference type="OMA" id="QEMCYER"/>
<evidence type="ECO:0000313" key="5">
    <source>
        <dbReference type="Ensembl" id="ENSTGUP00000026226.1"/>
    </source>
</evidence>
<comment type="similarity">
    <text evidence="1">Belongs to the PPP1R15 family.</text>
</comment>
<feature type="compositionally biased region" description="Acidic residues" evidence="2">
    <location>
        <begin position="401"/>
        <end position="415"/>
    </location>
</feature>
<reference evidence="5" key="2">
    <citation type="submission" date="2025-08" db="UniProtKB">
        <authorList>
            <consortium name="Ensembl"/>
        </authorList>
    </citation>
    <scope>IDENTIFICATION</scope>
</reference>
<dbReference type="InterPro" id="IPR019512">
    <property type="entry name" value="Prot_Pase1_reg-su15B_N"/>
</dbReference>
<feature type="domain" description="Protein phosphatase 1 regulatory subunit 15A/B C-terminal" evidence="4">
    <location>
        <begin position="362"/>
        <end position="578"/>
    </location>
</feature>
<feature type="region of interest" description="Disordered" evidence="2">
    <location>
        <begin position="381"/>
        <end position="431"/>
    </location>
</feature>
<evidence type="ECO:0000256" key="1">
    <source>
        <dbReference type="ARBA" id="ARBA00010161"/>
    </source>
</evidence>
<reference evidence="5" key="3">
    <citation type="submission" date="2025-09" db="UniProtKB">
        <authorList>
            <consortium name="Ensembl"/>
        </authorList>
    </citation>
    <scope>IDENTIFICATION</scope>
</reference>
<feature type="compositionally biased region" description="Basic and acidic residues" evidence="2">
    <location>
        <begin position="256"/>
        <end position="272"/>
    </location>
</feature>
<dbReference type="PANTHER" id="PTHR16489:SF11">
    <property type="entry name" value="PROTEIN PHOSPHATASE 1 REGULATORY SUBUNIT 15B"/>
    <property type="match status" value="1"/>
</dbReference>
<feature type="domain" description="Protein phosphatase 1 regulatory subunit 15B N-terminal" evidence="3">
    <location>
        <begin position="201"/>
        <end position="258"/>
    </location>
</feature>
<dbReference type="GeneTree" id="ENSGT00940000154404"/>
<gene>
    <name evidence="5" type="primary">PPP1R15B</name>
</gene>
<dbReference type="GO" id="GO:0019888">
    <property type="term" value="F:protein phosphatase regulator activity"/>
    <property type="evidence" value="ECO:0007669"/>
    <property type="project" value="Ensembl"/>
</dbReference>
<dbReference type="InParanoid" id="A0A674GUX7"/>
<dbReference type="GO" id="GO:0005783">
    <property type="term" value="C:endoplasmic reticulum"/>
    <property type="evidence" value="ECO:0007669"/>
    <property type="project" value="TreeGrafter"/>
</dbReference>
<dbReference type="Pfam" id="PF10488">
    <property type="entry name" value="PP1c_bdg"/>
    <property type="match status" value="1"/>
</dbReference>
<feature type="compositionally biased region" description="Acidic residues" evidence="2">
    <location>
        <begin position="330"/>
        <end position="362"/>
    </location>
</feature>
<dbReference type="GO" id="GO:0000164">
    <property type="term" value="C:protein phosphatase type 1 complex"/>
    <property type="evidence" value="ECO:0007669"/>
    <property type="project" value="Ensembl"/>
</dbReference>
<dbReference type="OrthoDB" id="5976067at2759"/>
<dbReference type="PANTHER" id="PTHR16489">
    <property type="entry name" value="GH11727P"/>
    <property type="match status" value="1"/>
</dbReference>
<feature type="compositionally biased region" description="Basic and acidic residues" evidence="2">
    <location>
        <begin position="293"/>
        <end position="302"/>
    </location>
</feature>
<feature type="region of interest" description="Disordered" evidence="2">
    <location>
        <begin position="33"/>
        <end position="57"/>
    </location>
</feature>
<feature type="region of interest" description="Disordered" evidence="2">
    <location>
        <begin position="233"/>
        <end position="312"/>
    </location>
</feature>
<keyword evidence="6" id="KW-1185">Reference proteome</keyword>
<dbReference type="KEGG" id="tgu:100221684"/>
<feature type="region of interest" description="Disordered" evidence="2">
    <location>
        <begin position="325"/>
        <end position="366"/>
    </location>
</feature>
<proteinExistence type="inferred from homology"/>
<dbReference type="InterPro" id="IPR051254">
    <property type="entry name" value="PPP1R15"/>
</dbReference>
<organism evidence="5 6">
    <name type="scientific">Taeniopygia guttata</name>
    <name type="common">Zebra finch</name>
    <name type="synonym">Poephila guttata</name>
    <dbReference type="NCBI Taxonomy" id="59729"/>
    <lineage>
        <taxon>Eukaryota</taxon>
        <taxon>Metazoa</taxon>
        <taxon>Chordata</taxon>
        <taxon>Craniata</taxon>
        <taxon>Vertebrata</taxon>
        <taxon>Euteleostomi</taxon>
        <taxon>Archelosauria</taxon>
        <taxon>Archosauria</taxon>
        <taxon>Dinosauria</taxon>
        <taxon>Saurischia</taxon>
        <taxon>Theropoda</taxon>
        <taxon>Coelurosauria</taxon>
        <taxon>Aves</taxon>
        <taxon>Neognathae</taxon>
        <taxon>Neoaves</taxon>
        <taxon>Telluraves</taxon>
        <taxon>Australaves</taxon>
        <taxon>Passeriformes</taxon>
        <taxon>Passeroidea</taxon>
        <taxon>Estrildidae</taxon>
        <taxon>Estrildinae</taxon>
        <taxon>Taeniopygia</taxon>
    </lineage>
</organism>
<dbReference type="GO" id="GO:0051246">
    <property type="term" value="P:regulation of protein metabolic process"/>
    <property type="evidence" value="ECO:0007669"/>
    <property type="project" value="UniProtKB-ARBA"/>
</dbReference>
<name>A0A674GUX7_TAEGU</name>
<dbReference type="AlphaFoldDB" id="A0A674GUX7"/>
<dbReference type="GO" id="GO:0042542">
    <property type="term" value="P:response to hydrogen peroxide"/>
    <property type="evidence" value="ECO:0007669"/>
    <property type="project" value="Ensembl"/>
</dbReference>
<feature type="region of interest" description="Disordered" evidence="2">
    <location>
        <begin position="154"/>
        <end position="174"/>
    </location>
</feature>
<dbReference type="CTD" id="84919"/>
<dbReference type="Proteomes" id="UP000007754">
    <property type="component" value="Chromosome 26"/>
</dbReference>